<evidence type="ECO:0000313" key="2">
    <source>
        <dbReference type="EMBL" id="CAK9089539.1"/>
    </source>
</evidence>
<evidence type="ECO:0000313" key="3">
    <source>
        <dbReference type="Proteomes" id="UP001642484"/>
    </source>
</evidence>
<protein>
    <submittedName>
        <fullName evidence="2">Uncharacterized protein</fullName>
    </submittedName>
</protein>
<name>A0ABP0QNM3_9DINO</name>
<accession>A0ABP0QNM3</accession>
<gene>
    <name evidence="2" type="ORF">CCMP2556_LOCUS43091</name>
</gene>
<organism evidence="2 3">
    <name type="scientific">Durusdinium trenchii</name>
    <dbReference type="NCBI Taxonomy" id="1381693"/>
    <lineage>
        <taxon>Eukaryota</taxon>
        <taxon>Sar</taxon>
        <taxon>Alveolata</taxon>
        <taxon>Dinophyceae</taxon>
        <taxon>Suessiales</taxon>
        <taxon>Symbiodiniaceae</taxon>
        <taxon>Durusdinium</taxon>
    </lineage>
</organism>
<dbReference type="EMBL" id="CAXAMN010024729">
    <property type="protein sequence ID" value="CAK9089539.1"/>
    <property type="molecule type" value="Genomic_DNA"/>
</dbReference>
<comment type="caution">
    <text evidence="2">The sequence shown here is derived from an EMBL/GenBank/DDBJ whole genome shotgun (WGS) entry which is preliminary data.</text>
</comment>
<reference evidence="2 3" key="1">
    <citation type="submission" date="2024-02" db="EMBL/GenBank/DDBJ databases">
        <authorList>
            <person name="Chen Y."/>
            <person name="Shah S."/>
            <person name="Dougan E. K."/>
            <person name="Thang M."/>
            <person name="Chan C."/>
        </authorList>
    </citation>
    <scope>NUCLEOTIDE SEQUENCE [LARGE SCALE GENOMIC DNA]</scope>
</reference>
<feature type="region of interest" description="Disordered" evidence="1">
    <location>
        <begin position="158"/>
        <end position="194"/>
    </location>
</feature>
<keyword evidence="3" id="KW-1185">Reference proteome</keyword>
<evidence type="ECO:0000256" key="1">
    <source>
        <dbReference type="SAM" id="MobiDB-lite"/>
    </source>
</evidence>
<dbReference type="Proteomes" id="UP001642484">
    <property type="component" value="Unassembled WGS sequence"/>
</dbReference>
<proteinExistence type="predicted"/>
<sequence length="461" mass="51659">MGLARHGSDRACRMDVFEDGAMLDGGRQLLFKREIENGVVLTTSVAADICCPRAVHVRGQLCQTFHFCSCSLRKVKRKPTDTCELPLKDLKTTSNRHSKLKKTSAQSLKLRFLVLWGFVQFALFVVRTNRARAPWPPGALCSRCSDLKKAEVKGAFGIRPEDLEDEAEPAGGSEDERSEADLQSEAGETAEEAREGIQKLLEETGRTLQRGRTLAMKEAISAARQHGVESSLIKEAQQRLEHHQLRQKRAECEKEVSLWFASAAQDLEQCGRLLEAAVQSQCAEEIQAKLRKRLEELKITRPLAPDELDQAQRYVTESCQGFVSAALLAEGRKTLFLDLDEGNKSTATLHLNPSLQVLSLKVHIDEGTKSASAAHMQQLEETWLKDIDSLPAKDDEVISQHRGFLELECQVNGRSKVWCFVEASLHERDRLLQALHVLSCVPEPEGAEEWEEEDYEAYEEG</sequence>